<feature type="compositionally biased region" description="Basic and acidic residues" evidence="1">
    <location>
        <begin position="191"/>
        <end position="202"/>
    </location>
</feature>
<dbReference type="RefSeq" id="XP_062632730.1">
    <property type="nucleotide sequence ID" value="XM_062782357.1"/>
</dbReference>
<name>A0AAN6ZJ04_9PEZI</name>
<reference evidence="2" key="1">
    <citation type="journal article" date="2023" name="Mol. Phylogenet. Evol.">
        <title>Genome-scale phylogeny and comparative genomics of the fungal order Sordariales.</title>
        <authorList>
            <person name="Hensen N."/>
            <person name="Bonometti L."/>
            <person name="Westerberg I."/>
            <person name="Brannstrom I.O."/>
            <person name="Guillou S."/>
            <person name="Cros-Aarteil S."/>
            <person name="Calhoun S."/>
            <person name="Haridas S."/>
            <person name="Kuo A."/>
            <person name="Mondo S."/>
            <person name="Pangilinan J."/>
            <person name="Riley R."/>
            <person name="LaButti K."/>
            <person name="Andreopoulos B."/>
            <person name="Lipzen A."/>
            <person name="Chen C."/>
            <person name="Yan M."/>
            <person name="Daum C."/>
            <person name="Ng V."/>
            <person name="Clum A."/>
            <person name="Steindorff A."/>
            <person name="Ohm R.A."/>
            <person name="Martin F."/>
            <person name="Silar P."/>
            <person name="Natvig D.O."/>
            <person name="Lalanne C."/>
            <person name="Gautier V."/>
            <person name="Ament-Velasquez S.L."/>
            <person name="Kruys A."/>
            <person name="Hutchinson M.I."/>
            <person name="Powell A.J."/>
            <person name="Barry K."/>
            <person name="Miller A.N."/>
            <person name="Grigoriev I.V."/>
            <person name="Debuchy R."/>
            <person name="Gladieux P."/>
            <person name="Hiltunen Thoren M."/>
            <person name="Johannesson H."/>
        </authorList>
    </citation>
    <scope>NUCLEOTIDE SEQUENCE</scope>
    <source>
        <strain evidence="2">CBS 141.50</strain>
    </source>
</reference>
<accession>A0AAN6ZJ04</accession>
<feature type="compositionally biased region" description="Polar residues" evidence="1">
    <location>
        <begin position="176"/>
        <end position="190"/>
    </location>
</feature>
<reference evidence="2" key="2">
    <citation type="submission" date="2023-05" db="EMBL/GenBank/DDBJ databases">
        <authorList>
            <consortium name="Lawrence Berkeley National Laboratory"/>
            <person name="Steindorff A."/>
            <person name="Hensen N."/>
            <person name="Bonometti L."/>
            <person name="Westerberg I."/>
            <person name="Brannstrom I.O."/>
            <person name="Guillou S."/>
            <person name="Cros-Aarteil S."/>
            <person name="Calhoun S."/>
            <person name="Haridas S."/>
            <person name="Kuo A."/>
            <person name="Mondo S."/>
            <person name="Pangilinan J."/>
            <person name="Riley R."/>
            <person name="Labutti K."/>
            <person name="Andreopoulos B."/>
            <person name="Lipzen A."/>
            <person name="Chen C."/>
            <person name="Yanf M."/>
            <person name="Daum C."/>
            <person name="Ng V."/>
            <person name="Clum A."/>
            <person name="Ohm R."/>
            <person name="Martin F."/>
            <person name="Silar P."/>
            <person name="Natvig D."/>
            <person name="Lalanne C."/>
            <person name="Gautier V."/>
            <person name="Ament-Velasquez S.L."/>
            <person name="Kruys A."/>
            <person name="Hutchinson M.I."/>
            <person name="Powell A.J."/>
            <person name="Barry K."/>
            <person name="Miller A.N."/>
            <person name="Grigoriev I.V."/>
            <person name="Debuchy R."/>
            <person name="Gladieux P."/>
            <person name="Thoren M.H."/>
            <person name="Johannesson H."/>
        </authorList>
    </citation>
    <scope>NUCLEOTIDE SEQUENCE</scope>
    <source>
        <strain evidence="2">CBS 141.50</strain>
    </source>
</reference>
<feature type="region of interest" description="Disordered" evidence="1">
    <location>
        <begin position="362"/>
        <end position="381"/>
    </location>
</feature>
<feature type="region of interest" description="Disordered" evidence="1">
    <location>
        <begin position="153"/>
        <end position="251"/>
    </location>
</feature>
<feature type="region of interest" description="Disordered" evidence="1">
    <location>
        <begin position="327"/>
        <end position="348"/>
    </location>
</feature>
<feature type="compositionally biased region" description="Basic and acidic residues" evidence="1">
    <location>
        <begin position="214"/>
        <end position="234"/>
    </location>
</feature>
<evidence type="ECO:0000313" key="2">
    <source>
        <dbReference type="EMBL" id="KAK4139359.1"/>
    </source>
</evidence>
<dbReference type="EMBL" id="MU853668">
    <property type="protein sequence ID" value="KAK4139359.1"/>
    <property type="molecule type" value="Genomic_DNA"/>
</dbReference>
<dbReference type="GeneID" id="87818970"/>
<protein>
    <submittedName>
        <fullName evidence="2">Uncharacterized protein</fullName>
    </submittedName>
</protein>
<evidence type="ECO:0000313" key="3">
    <source>
        <dbReference type="Proteomes" id="UP001302676"/>
    </source>
</evidence>
<feature type="compositionally biased region" description="Low complexity" evidence="1">
    <location>
        <begin position="327"/>
        <end position="346"/>
    </location>
</feature>
<proteinExistence type="predicted"/>
<evidence type="ECO:0000256" key="1">
    <source>
        <dbReference type="SAM" id="MobiDB-lite"/>
    </source>
</evidence>
<dbReference type="AlphaFoldDB" id="A0AAN6ZJ04"/>
<comment type="caution">
    <text evidence="2">The sequence shown here is derived from an EMBL/GenBank/DDBJ whole genome shotgun (WGS) entry which is preliminary data.</text>
</comment>
<gene>
    <name evidence="2" type="ORF">C8A04DRAFT_33179</name>
</gene>
<dbReference type="Proteomes" id="UP001302676">
    <property type="component" value="Unassembled WGS sequence"/>
</dbReference>
<sequence>MSTTRDSPIMPSGPPILSTSSFTELWELADEDVGFLFDIFTDQSSSDDEGADTLIGIEDNTPVFDPHLFSISELWEHAQKDTGSLLDIFHSHSASYSPSSNGAATPAVSESNFSIFAPAAPDLDAPMFSPGAERFLRAEDDVRFLLHMFPDLRSSSSSSSEGVDTRALSENEEYISDNTDVNSPSNSNNGIEDKVGPKPKPDPEDEECISANPDDPKVPNKRDAHSNNPDDRNNSTEAINSTNPNNAADDPNEPLYIIHNWLTPLACQRRKDLQRWREQVGRDVGPPRVDIIDIDAQSYIYYMPLETETETETEIETETGLEIGLEIPPSLCSTSTSSSGSPEGSLRAGLDVEEGFGWEWEGDDEEEDSDEEGSEADYGNYGGGVVSALSGMGDDNNTFVAINPGQTGTAENGDKIAASMQVLRSWGLPCLMGWAVAKVVKETTEHKHIEV</sequence>
<keyword evidence="3" id="KW-1185">Reference proteome</keyword>
<feature type="compositionally biased region" description="Acidic residues" evidence="1">
    <location>
        <begin position="362"/>
        <end position="375"/>
    </location>
</feature>
<organism evidence="2 3">
    <name type="scientific">Dichotomopilus funicola</name>
    <dbReference type="NCBI Taxonomy" id="1934379"/>
    <lineage>
        <taxon>Eukaryota</taxon>
        <taxon>Fungi</taxon>
        <taxon>Dikarya</taxon>
        <taxon>Ascomycota</taxon>
        <taxon>Pezizomycotina</taxon>
        <taxon>Sordariomycetes</taxon>
        <taxon>Sordariomycetidae</taxon>
        <taxon>Sordariales</taxon>
        <taxon>Chaetomiaceae</taxon>
        <taxon>Dichotomopilus</taxon>
    </lineage>
</organism>